<dbReference type="SUPFAM" id="SSF160935">
    <property type="entry name" value="VPA0735-like"/>
    <property type="match status" value="1"/>
</dbReference>
<dbReference type="AlphaFoldDB" id="A0A4Y3HWS5"/>
<accession>A0A4Y3HWS5</accession>
<keyword evidence="3" id="KW-1185">Reference proteome</keyword>
<evidence type="ECO:0000256" key="1">
    <source>
        <dbReference type="SAM" id="SignalP"/>
    </source>
</evidence>
<proteinExistence type="predicted"/>
<dbReference type="EMBL" id="BJLF01000010">
    <property type="protein sequence ID" value="GEA51475.1"/>
    <property type="molecule type" value="Genomic_DNA"/>
</dbReference>
<dbReference type="Proteomes" id="UP000318717">
    <property type="component" value="Unassembled WGS sequence"/>
</dbReference>
<name>A0A4Y3HWS5_9VIBR</name>
<evidence type="ECO:0008006" key="4">
    <source>
        <dbReference type="Google" id="ProtNLM"/>
    </source>
</evidence>
<evidence type="ECO:0000313" key="2">
    <source>
        <dbReference type="EMBL" id="GEA51475.1"/>
    </source>
</evidence>
<evidence type="ECO:0000313" key="3">
    <source>
        <dbReference type="Proteomes" id="UP000318717"/>
    </source>
</evidence>
<reference evidence="2 3" key="1">
    <citation type="submission" date="2019-06" db="EMBL/GenBank/DDBJ databases">
        <title>Whole genome shotgun sequence of Vibrio inusitatus NBRC 102082.</title>
        <authorList>
            <person name="Hosoyama A."/>
            <person name="Uohara A."/>
            <person name="Ohji S."/>
            <person name="Ichikawa N."/>
        </authorList>
    </citation>
    <scope>NUCLEOTIDE SEQUENCE [LARGE SCALE GENOMIC DNA]</scope>
    <source>
        <strain evidence="2 3">NBRC 102082</strain>
    </source>
</reference>
<feature type="signal peptide" evidence="1">
    <location>
        <begin position="1"/>
        <end position="19"/>
    </location>
</feature>
<comment type="caution">
    <text evidence="2">The sequence shown here is derived from an EMBL/GenBank/DDBJ whole genome shotgun (WGS) entry which is preliminary data.</text>
</comment>
<organism evidence="2 3">
    <name type="scientific">Vibrio inusitatus NBRC 102082</name>
    <dbReference type="NCBI Taxonomy" id="1219070"/>
    <lineage>
        <taxon>Bacteria</taxon>
        <taxon>Pseudomonadati</taxon>
        <taxon>Pseudomonadota</taxon>
        <taxon>Gammaproteobacteria</taxon>
        <taxon>Vibrionales</taxon>
        <taxon>Vibrionaceae</taxon>
        <taxon>Vibrio</taxon>
    </lineage>
</organism>
<feature type="chain" id="PRO_5021266363" description="DUF1254 domain-containing protein" evidence="1">
    <location>
        <begin position="20"/>
        <end position="345"/>
    </location>
</feature>
<protein>
    <recommendedName>
        <fullName evidence="4">DUF1254 domain-containing protein</fullName>
    </recommendedName>
</protein>
<gene>
    <name evidence="2" type="ORF">VIN01S_22790</name>
</gene>
<sequence>MKKTLLAALIATSSFAISAADFDHAPIGDVNWDNYHQAESDWNFLGLQEKVGVNQWLHAGAVSKDVQTVIRSNRDVVYSTMIVDVSEGATFHVPAENNDYFQIIHIMDENHLLHKVVRRGETLTLNAEDLTTGTHVHILARTRIAESLEDTERRQALLSIEANSAKPYKGKGFNSDDVVSYRLKLINNVMQHGAPIEGLKGFGADFDAVEDHHFKYVTAFGYAGLPADTAQYLERVPGQGKTTCQEWTIPTPNLDFSGRGGYYSLTTYAANGWIDSERFYTSGENMRDNGDGTVSVTFNCGSGEAYDFEVSEGWAGVLRLYEPVNVEETLNYMETLRGIEIKEVK</sequence>
<keyword evidence="1" id="KW-0732">Signal</keyword>